<dbReference type="SUPFAM" id="SSF53187">
    <property type="entry name" value="Zn-dependent exopeptidases"/>
    <property type="match status" value="1"/>
</dbReference>
<dbReference type="PROSITE" id="PS52035">
    <property type="entry name" value="PEPTIDASE_M14"/>
    <property type="match status" value="1"/>
</dbReference>
<comment type="caution">
    <text evidence="9">The sequence shown here is derived from an EMBL/GenBank/DDBJ whole genome shotgun (WGS) entry which is preliminary data.</text>
</comment>
<keyword evidence="5" id="KW-0862">Zinc</keyword>
<dbReference type="Gene3D" id="3.40.50.12090">
    <property type="match status" value="3"/>
</dbReference>
<accession>A0A5D4TLG0</accession>
<dbReference type="PANTHER" id="PTHR11705">
    <property type="entry name" value="PROTEASE FAMILY M14 CARBOXYPEPTIDASE A,B"/>
    <property type="match status" value="1"/>
</dbReference>
<dbReference type="Pfam" id="PF13290">
    <property type="entry name" value="CHB_HEX_C_1"/>
    <property type="match status" value="1"/>
</dbReference>
<dbReference type="RefSeq" id="WP_148992470.1">
    <property type="nucleotide sequence ID" value="NZ_VTEW01000015.1"/>
</dbReference>
<dbReference type="InterPro" id="IPR059177">
    <property type="entry name" value="GH29D-like_dom"/>
</dbReference>
<comment type="cofactor">
    <cofactor evidence="1">
        <name>Zn(2+)</name>
        <dbReference type="ChEBI" id="CHEBI:29105"/>
    </cofactor>
</comment>
<evidence type="ECO:0000256" key="6">
    <source>
        <dbReference type="ARBA" id="ARBA00023049"/>
    </source>
</evidence>
<dbReference type="GO" id="GO:0008270">
    <property type="term" value="F:zinc ion binding"/>
    <property type="evidence" value="ECO:0007669"/>
    <property type="project" value="InterPro"/>
</dbReference>
<evidence type="ECO:0000256" key="5">
    <source>
        <dbReference type="ARBA" id="ARBA00022833"/>
    </source>
</evidence>
<gene>
    <name evidence="9" type="ORF">FZC80_16335</name>
</gene>
<feature type="domain" description="Peptidase M14" evidence="8">
    <location>
        <begin position="334"/>
        <end position="692"/>
    </location>
</feature>
<keyword evidence="6" id="KW-0482">Metalloprotease</keyword>
<dbReference type="InterPro" id="IPR007253">
    <property type="entry name" value="Cell_wall-bd_2"/>
</dbReference>
<dbReference type="EMBL" id="VTEW01000015">
    <property type="protein sequence ID" value="TYS75769.1"/>
    <property type="molecule type" value="Genomic_DNA"/>
</dbReference>
<dbReference type="PANTHER" id="PTHR11705:SF143">
    <property type="entry name" value="SLL0236 PROTEIN"/>
    <property type="match status" value="1"/>
</dbReference>
<evidence type="ECO:0000313" key="10">
    <source>
        <dbReference type="Proteomes" id="UP000325054"/>
    </source>
</evidence>
<evidence type="ECO:0000313" key="9">
    <source>
        <dbReference type="EMBL" id="TYS75769.1"/>
    </source>
</evidence>
<evidence type="ECO:0000256" key="4">
    <source>
        <dbReference type="ARBA" id="ARBA00022801"/>
    </source>
</evidence>
<name>A0A5D4TLG0_9BACI</name>
<dbReference type="GO" id="GO:0004181">
    <property type="term" value="F:metallocarboxypeptidase activity"/>
    <property type="evidence" value="ECO:0007669"/>
    <property type="project" value="InterPro"/>
</dbReference>
<reference evidence="9 10" key="1">
    <citation type="submission" date="2019-08" db="EMBL/GenBank/DDBJ databases">
        <title>Bacillus genomes from the desert of Cuatro Cienegas, Coahuila.</title>
        <authorList>
            <person name="Olmedo-Alvarez G."/>
        </authorList>
    </citation>
    <scope>NUCLEOTIDE SEQUENCE [LARGE SCALE GENOMIC DNA]</scope>
    <source>
        <strain evidence="9 10">CH451a_14T</strain>
    </source>
</reference>
<dbReference type="AlphaFoldDB" id="A0A5D4TLG0"/>
<dbReference type="OrthoDB" id="9811296at2"/>
<dbReference type="SMART" id="SM00631">
    <property type="entry name" value="Zn_pept"/>
    <property type="match status" value="1"/>
</dbReference>
<comment type="similarity">
    <text evidence="2 7">Belongs to the peptidase M14 family.</text>
</comment>
<protein>
    <recommendedName>
        <fullName evidence="8">Peptidase M14 domain-containing protein</fullName>
    </recommendedName>
</protein>
<dbReference type="InterPro" id="IPR000834">
    <property type="entry name" value="Peptidase_M14"/>
</dbReference>
<dbReference type="Gene3D" id="3.40.630.10">
    <property type="entry name" value="Zn peptidases"/>
    <property type="match status" value="1"/>
</dbReference>
<evidence type="ECO:0000256" key="7">
    <source>
        <dbReference type="PROSITE-ProRule" id="PRU01379"/>
    </source>
</evidence>
<evidence type="ECO:0000256" key="2">
    <source>
        <dbReference type="ARBA" id="ARBA00005988"/>
    </source>
</evidence>
<evidence type="ECO:0000256" key="1">
    <source>
        <dbReference type="ARBA" id="ARBA00001947"/>
    </source>
</evidence>
<dbReference type="Proteomes" id="UP000325054">
    <property type="component" value="Unassembled WGS sequence"/>
</dbReference>
<proteinExistence type="inferred from homology"/>
<keyword evidence="3" id="KW-0645">Protease</keyword>
<evidence type="ECO:0000256" key="3">
    <source>
        <dbReference type="ARBA" id="ARBA00022670"/>
    </source>
</evidence>
<dbReference type="Pfam" id="PF04122">
    <property type="entry name" value="CW_binding_2"/>
    <property type="match status" value="3"/>
</dbReference>
<dbReference type="GO" id="GO:0006508">
    <property type="term" value="P:proteolysis"/>
    <property type="evidence" value="ECO:0007669"/>
    <property type="project" value="UniProtKB-KW"/>
</dbReference>
<sequence length="1110" mass="120977">MQLKKGFLIVLTTLLVGSYFQPQINESAANTDHSIPIVEEKTDLISIFVKDRSELDRLVDTDVDLAEHIHQKHGGYEVTAIVTPSELDTLKAKGYTTETISTKDEITSILTEREKTVKQQEEIMATVDNLTVLRANYFTNQSGSFLYVEAKSSAGVAASTALTASWDKGIGTEIGSGGRAALERLSDAGKYLYHSFMVPVDYRPDQVKISSNLGGFVTAKVTNWLGDGEPESEPHYVKDFIDHYMTPTELTERIEKLAEEFPELSEIIDLPNETNGYRRYAQQTVGSTTDTAVVITSNEYGHEGGNDISVEFQDPGKADSKLEVSVQDKTLSVSLATDKDGKLISTAKEVAAAINTNAKQLVSATTYRGNEGNGVVLAQEKMTLTDNLKAPEEEVSRDPFTVKALRIGKHRDGSKIGVLAYSQEHAREWVTPLVSIETAERLLRNYAHDEDTRKLVDNLDIFIVPSINPDGGHYSFFDYNWQRKNMTNHCDETYSDPGVRNNWGVDLNRNHSVGSYLDGYSGASANCTSAVFGGPEKTSEPEAKNLIWLAEQNENIKFAMNMHSYGGYFMWPPGAYKPETRETLPRPSAGEEAFFWQASEHILEEIQKHRGTVVLPSRTGPVPDVLYSAAGNSADVLWYNHGIYAWNFEVGSDLWNAEENQWVPVGFQPEFEEGHEEALEFANGLIGMLEVAADFGRDAEAPASSLKPGSGKYKDTVEASFESSEPATIYYTLDGSKPTFESKKIMLRDLREDPETLTIKKTTTVNWFAVDPSGNIENGYDPINDETGFNSEKLVIVEADHKISVDKLSGKDRILTAIEVSKGLYPEGFSSNHSDKTVVLATSDDFADALSSGPLAAKLGNAPILLTASDKLTAEAKAEIERLNTDKVVIAGGTMAVKPAVEQDLKKMGLEVDRLRGEDRYGTNMAIVGELGEVNGAFVASGTSYPDALASAPIASANNWAIVLTQENELSKPAAKAVKNLPVNIVGGTGVVSDNVEKTLIAQNGKKHVTRTAGADRYGTLAALLKAYQTGTDTNTILITTGENFPDALTASSLAARTNAPLILVSDEIDKQTAAFLDAYGKTTIIDHVKVIGGKVNQSSADKLVELIGE</sequence>
<dbReference type="Pfam" id="PF00246">
    <property type="entry name" value="Peptidase_M14"/>
    <property type="match status" value="1"/>
</dbReference>
<feature type="active site" description="Proton donor/acceptor" evidence="7">
    <location>
        <position position="649"/>
    </location>
</feature>
<evidence type="ECO:0000259" key="8">
    <source>
        <dbReference type="PROSITE" id="PS52035"/>
    </source>
</evidence>
<keyword evidence="4" id="KW-0378">Hydrolase</keyword>
<dbReference type="GO" id="GO:0005615">
    <property type="term" value="C:extracellular space"/>
    <property type="evidence" value="ECO:0007669"/>
    <property type="project" value="TreeGrafter"/>
</dbReference>
<organism evidence="9 10">
    <name type="scientific">Rossellomorea aquimaris</name>
    <dbReference type="NCBI Taxonomy" id="189382"/>
    <lineage>
        <taxon>Bacteria</taxon>
        <taxon>Bacillati</taxon>
        <taxon>Bacillota</taxon>
        <taxon>Bacilli</taxon>
        <taxon>Bacillales</taxon>
        <taxon>Bacillaceae</taxon>
        <taxon>Rossellomorea</taxon>
    </lineage>
</organism>